<organism evidence="3 4">
    <name type="scientific">Streptomyces albireticuli</name>
    <dbReference type="NCBI Taxonomy" id="1940"/>
    <lineage>
        <taxon>Bacteria</taxon>
        <taxon>Bacillati</taxon>
        <taxon>Actinomycetota</taxon>
        <taxon>Actinomycetes</taxon>
        <taxon>Kitasatosporales</taxon>
        <taxon>Streptomycetaceae</taxon>
        <taxon>Streptomyces</taxon>
    </lineage>
</organism>
<dbReference type="AlphaFoldDB" id="A0A1Z2KVA4"/>
<evidence type="ECO:0000256" key="1">
    <source>
        <dbReference type="SAM" id="MobiDB-lite"/>
    </source>
</evidence>
<name>A0A1Z2KVA4_9ACTN</name>
<dbReference type="InterPro" id="IPR036736">
    <property type="entry name" value="ACP-like_sf"/>
</dbReference>
<dbReference type="Gene3D" id="1.10.1200.10">
    <property type="entry name" value="ACP-like"/>
    <property type="match status" value="1"/>
</dbReference>
<dbReference type="SUPFAM" id="SSF47336">
    <property type="entry name" value="ACP-like"/>
    <property type="match status" value="1"/>
</dbReference>
<evidence type="ECO:0000313" key="3">
    <source>
        <dbReference type="EMBL" id="ARZ65936.1"/>
    </source>
</evidence>
<evidence type="ECO:0000259" key="2">
    <source>
        <dbReference type="PROSITE" id="PS50075"/>
    </source>
</evidence>
<dbReference type="EMBL" id="CP021744">
    <property type="protein sequence ID" value="ARZ65936.1"/>
    <property type="molecule type" value="Genomic_DNA"/>
</dbReference>
<dbReference type="Pfam" id="PF00550">
    <property type="entry name" value="PP-binding"/>
    <property type="match status" value="1"/>
</dbReference>
<dbReference type="Proteomes" id="UP000195755">
    <property type="component" value="Chromosome"/>
</dbReference>
<evidence type="ECO:0000313" key="4">
    <source>
        <dbReference type="Proteomes" id="UP000195755"/>
    </source>
</evidence>
<dbReference type="OrthoDB" id="4232073at2"/>
<proteinExistence type="predicted"/>
<dbReference type="InterPro" id="IPR009081">
    <property type="entry name" value="PP-bd_ACP"/>
</dbReference>
<dbReference type="KEGG" id="salj:SMD11_0270"/>
<feature type="domain" description="Carrier" evidence="2">
    <location>
        <begin position="6"/>
        <end position="80"/>
    </location>
</feature>
<sequence>MSEAVQHPFTYIRDYLASAFGLTADELTGDRTFGSLELDSIAQVEMFVTLSDHYGVQLDDSLAGDEMTLRQTADLVSAALESGGGRPKPQDAGAVAPG</sequence>
<dbReference type="PROSITE" id="PS50075">
    <property type="entry name" value="CARRIER"/>
    <property type="match status" value="1"/>
</dbReference>
<reference evidence="3 4" key="1">
    <citation type="submission" date="2017-06" db="EMBL/GenBank/DDBJ databases">
        <title>Streptomyces albireticuli Genome sequencing and assembly.</title>
        <authorList>
            <person name="Wang Y."/>
            <person name="Du B."/>
            <person name="Ding Y."/>
            <person name="Liu H."/>
            <person name="Hou Q."/>
            <person name="Liu K."/>
            <person name="Yao L."/>
            <person name="Wang C."/>
        </authorList>
    </citation>
    <scope>NUCLEOTIDE SEQUENCE [LARGE SCALE GENOMIC DNA]</scope>
    <source>
        <strain evidence="3 4">MDJK11</strain>
    </source>
</reference>
<gene>
    <name evidence="3" type="ORF">SMD11_0270</name>
</gene>
<accession>A0A1Z2KVA4</accession>
<protein>
    <recommendedName>
        <fullName evidence="2">Carrier domain-containing protein</fullName>
    </recommendedName>
</protein>
<feature type="region of interest" description="Disordered" evidence="1">
    <location>
        <begin position="78"/>
        <end position="98"/>
    </location>
</feature>
<dbReference type="RefSeq" id="WP_087924630.1">
    <property type="nucleotide sequence ID" value="NZ_CP021744.1"/>
</dbReference>